<feature type="compositionally biased region" description="Polar residues" evidence="1">
    <location>
        <begin position="956"/>
        <end position="974"/>
    </location>
</feature>
<feature type="region of interest" description="Disordered" evidence="1">
    <location>
        <begin position="412"/>
        <end position="454"/>
    </location>
</feature>
<protein>
    <submittedName>
        <fullName evidence="2">Uncharacterized protein</fullName>
    </submittedName>
</protein>
<feature type="compositionally biased region" description="Acidic residues" evidence="1">
    <location>
        <begin position="326"/>
        <end position="337"/>
    </location>
</feature>
<feature type="compositionally biased region" description="Basic and acidic residues" evidence="1">
    <location>
        <begin position="338"/>
        <end position="362"/>
    </location>
</feature>
<feature type="compositionally biased region" description="Basic residues" evidence="1">
    <location>
        <begin position="592"/>
        <end position="607"/>
    </location>
</feature>
<feature type="compositionally biased region" description="Low complexity" evidence="1">
    <location>
        <begin position="904"/>
        <end position="913"/>
    </location>
</feature>
<accession>A0A0G4HHR7</accession>
<sequence>MHAGNVKSGHNRDPSLSPGGAPSPSSRGAPLSPPTVIPPPNDEASKQRGKGSLQIELPPLATDATEPMWRQVRPQHNTLHPADATRPGGVSPASHHSHGGGFYSPASAASAVAVSLPPPASFWDAYSRRSGAARGPGAQAIQLSVSVPEKYEFISAAEDGKVAFWEVRTAECPSLALVSGAIVDTLTGSVHLLSANGGVPLSPCAAVTVSGSPVPPGLSTFPALEGALALGGKGGERENEEEAGQHAEGGGGVRGGKGNGGGERPGGGSGCSVFRGMPPSPLKDPLTASVEGRVRMMGKLSDEACGVSEEGGRIFPAPLPHTTDDGACEGEEENETAEGDRAPDRRKEGNETEGSNVEKGRFSRAFQEEAVHAQSRPLWANSSHSSSSMFLHQSAVSSSSASACASGGSSFSSGRCASVGGNRSRGVRSASVGTPGVMMTVGEEGGPLRSPSCLVTRSRGSGGVHWKGRYSDGSLQGSVSPPLRTQIPAPPGVVWKPGGQGGPAPHPHMPPLVSLTIAEPQKSLQTLHSAKGVGENIQRNHLCDASEQEEDSHSPSHSHAALFAPSTDFPTAFFSPVTHSRTLSSSQPAFGHRSRSLSKGTHNRAAQRHQTTGGWVAPLHLKELPPVPADCDDETETGKEREDEEPVIEELPLRASPSSSVSDRLTPAAPPFVFTADPTHGTPPHVTRDGSTDAPSPSQRAAAAPSSDNPAVGVPSPTAATAATQRPQGSSPSFEQAAPPKRHGERTSTGGGPGGVRGSPSPSFQQASNPKGPNTPTSTHSPPPSRGGGEGKRGSADVVRIQPAWLSASRPANVPAAFETVPSAESGHAHSTYPLYLLRNSGGGSPVVVAFPDRFLPSMAVAWQFVIHKLQQQEEAHHGHQRHASLGSDTTSIRPFKGGGGGRTTTAAAQRGGKSPMVSPSPVSLAPPGTTRASKKNTNGSAPSASPWAGASVSSRSPQPSRTQGVTMTPTPSAVSPVKSSRFFLPGPISEPCSRLYPSAYADPSVQIIRPAALVRLQPEPVTSVAYCADTDVSVFQPPQRTAKGEPMDHRNTSFGAAARDSDLVGRKMRGLLLEVTVTQRLAIWRKVCKS</sequence>
<feature type="compositionally biased region" description="Pro residues" evidence="1">
    <location>
        <begin position="31"/>
        <end position="41"/>
    </location>
</feature>
<gene>
    <name evidence="2" type="ORF">Cvel_27572</name>
</gene>
<feature type="region of interest" description="Disordered" evidence="1">
    <location>
        <begin position="1"/>
        <end position="64"/>
    </location>
</feature>
<feature type="region of interest" description="Disordered" evidence="1">
    <location>
        <begin position="580"/>
        <end position="795"/>
    </location>
</feature>
<reference evidence="2" key="1">
    <citation type="submission" date="2014-11" db="EMBL/GenBank/DDBJ databases">
        <authorList>
            <person name="Otto D Thomas"/>
            <person name="Naeem Raeece"/>
        </authorList>
    </citation>
    <scope>NUCLEOTIDE SEQUENCE</scope>
</reference>
<feature type="region of interest" description="Disordered" evidence="1">
    <location>
        <begin position="78"/>
        <end position="99"/>
    </location>
</feature>
<dbReference type="VEuPathDB" id="CryptoDB:Cvel_27572"/>
<feature type="region of interest" description="Disordered" evidence="1">
    <location>
        <begin position="305"/>
        <end position="362"/>
    </location>
</feature>
<feature type="region of interest" description="Disordered" evidence="1">
    <location>
        <begin position="874"/>
        <end position="978"/>
    </location>
</feature>
<feature type="compositionally biased region" description="Low complexity" evidence="1">
    <location>
        <begin position="694"/>
        <end position="707"/>
    </location>
</feature>
<feature type="region of interest" description="Disordered" evidence="1">
    <location>
        <begin position="544"/>
        <end position="563"/>
    </location>
</feature>
<evidence type="ECO:0000256" key="1">
    <source>
        <dbReference type="SAM" id="MobiDB-lite"/>
    </source>
</evidence>
<feature type="compositionally biased region" description="Low complexity" evidence="1">
    <location>
        <begin position="940"/>
        <end position="955"/>
    </location>
</feature>
<dbReference type="EMBL" id="CDMZ01002699">
    <property type="protein sequence ID" value="CEM43499.1"/>
    <property type="molecule type" value="Genomic_DNA"/>
</dbReference>
<feature type="compositionally biased region" description="Gly residues" evidence="1">
    <location>
        <begin position="247"/>
        <end position="270"/>
    </location>
</feature>
<feature type="region of interest" description="Disordered" evidence="1">
    <location>
        <begin position="229"/>
        <end position="286"/>
    </location>
</feature>
<feature type="compositionally biased region" description="Low complexity" evidence="1">
    <location>
        <begin position="14"/>
        <end position="30"/>
    </location>
</feature>
<dbReference type="AlphaFoldDB" id="A0A0G4HHR7"/>
<proteinExistence type="predicted"/>
<organism evidence="2">
    <name type="scientific">Chromera velia CCMP2878</name>
    <dbReference type="NCBI Taxonomy" id="1169474"/>
    <lineage>
        <taxon>Eukaryota</taxon>
        <taxon>Sar</taxon>
        <taxon>Alveolata</taxon>
        <taxon>Colpodellida</taxon>
        <taxon>Chromeraceae</taxon>
        <taxon>Chromera</taxon>
    </lineage>
</organism>
<name>A0A0G4HHR7_9ALVE</name>
<feature type="compositionally biased region" description="Polar residues" evidence="1">
    <location>
        <begin position="725"/>
        <end position="734"/>
    </location>
</feature>
<evidence type="ECO:0000313" key="2">
    <source>
        <dbReference type="EMBL" id="CEM43499.1"/>
    </source>
</evidence>